<evidence type="ECO:0000256" key="3">
    <source>
        <dbReference type="ARBA" id="ARBA00022536"/>
    </source>
</evidence>
<evidence type="ECO:0000256" key="10">
    <source>
        <dbReference type="ARBA" id="ARBA00023157"/>
    </source>
</evidence>
<dbReference type="CDD" id="cd00112">
    <property type="entry name" value="LDLa"/>
    <property type="match status" value="6"/>
</dbReference>
<keyword evidence="6 18" id="KW-0732">Signal</keyword>
<feature type="disulfide bond" evidence="14">
    <location>
        <begin position="217"/>
        <end position="232"/>
    </location>
</feature>
<keyword evidence="11" id="KW-0675">Receptor</keyword>
<dbReference type="CDD" id="cd00054">
    <property type="entry name" value="EGF_CA"/>
    <property type="match status" value="1"/>
</dbReference>
<dbReference type="EMBL" id="JABEBT010000016">
    <property type="protein sequence ID" value="KAF7637960.1"/>
    <property type="molecule type" value="Genomic_DNA"/>
</dbReference>
<feature type="chain" id="PRO_5035842336" evidence="18">
    <location>
        <begin position="27"/>
        <end position="921"/>
    </location>
</feature>
<evidence type="ECO:0000256" key="2">
    <source>
        <dbReference type="ARBA" id="ARBA00004479"/>
    </source>
</evidence>
<dbReference type="PROSITE" id="PS50068">
    <property type="entry name" value="LDLRA_2"/>
    <property type="match status" value="6"/>
</dbReference>
<evidence type="ECO:0000259" key="19">
    <source>
        <dbReference type="PROSITE" id="PS50026"/>
    </source>
</evidence>
<dbReference type="SMART" id="SM00179">
    <property type="entry name" value="EGF_CA"/>
    <property type="match status" value="1"/>
</dbReference>
<dbReference type="GO" id="GO:0012505">
    <property type="term" value="C:endomembrane system"/>
    <property type="evidence" value="ECO:0007669"/>
    <property type="project" value="UniProtKB-SubCell"/>
</dbReference>
<dbReference type="SMART" id="SM00192">
    <property type="entry name" value="LDLa"/>
    <property type="match status" value="6"/>
</dbReference>
<dbReference type="InterPro" id="IPR002172">
    <property type="entry name" value="LDrepeatLR_classA_rpt"/>
</dbReference>
<dbReference type="GO" id="GO:0016324">
    <property type="term" value="C:apical plasma membrane"/>
    <property type="evidence" value="ECO:0007669"/>
    <property type="project" value="TreeGrafter"/>
</dbReference>
<keyword evidence="8 17" id="KW-1133">Transmembrane helix</keyword>
<dbReference type="PROSITE" id="PS00010">
    <property type="entry name" value="ASX_HYDROXYL"/>
    <property type="match status" value="1"/>
</dbReference>
<evidence type="ECO:0000256" key="8">
    <source>
        <dbReference type="ARBA" id="ARBA00022989"/>
    </source>
</evidence>
<dbReference type="InterPro" id="IPR001881">
    <property type="entry name" value="EGF-like_Ca-bd_dom"/>
</dbReference>
<dbReference type="SMART" id="SM00135">
    <property type="entry name" value="LY"/>
    <property type="match status" value="5"/>
</dbReference>
<feature type="signal peptide" evidence="18">
    <location>
        <begin position="1"/>
        <end position="26"/>
    </location>
</feature>
<evidence type="ECO:0000256" key="16">
    <source>
        <dbReference type="SAM" id="MobiDB-lite"/>
    </source>
</evidence>
<dbReference type="GO" id="GO:0006898">
    <property type="term" value="P:receptor-mediated endocytosis"/>
    <property type="evidence" value="ECO:0007669"/>
    <property type="project" value="TreeGrafter"/>
</dbReference>
<evidence type="ECO:0000313" key="21">
    <source>
        <dbReference type="Proteomes" id="UP000605970"/>
    </source>
</evidence>
<feature type="repeat" description="LDL-receptor class B" evidence="15">
    <location>
        <begin position="651"/>
        <end position="695"/>
    </location>
</feature>
<dbReference type="PANTHER" id="PTHR22722">
    <property type="entry name" value="LOW-DENSITY LIPOPROTEIN RECEPTOR-RELATED PROTEIN 2-RELATED"/>
    <property type="match status" value="1"/>
</dbReference>
<dbReference type="InterPro" id="IPR018097">
    <property type="entry name" value="EGF_Ca-bd_CS"/>
</dbReference>
<dbReference type="PROSITE" id="PS51120">
    <property type="entry name" value="LDLRB"/>
    <property type="match status" value="3"/>
</dbReference>
<feature type="domain" description="EGF-like" evidence="19">
    <location>
        <begin position="410"/>
        <end position="445"/>
    </location>
</feature>
<dbReference type="InterPro" id="IPR051221">
    <property type="entry name" value="LDLR-related"/>
</dbReference>
<keyword evidence="10 13" id="KW-1015">Disulfide bond</keyword>
<dbReference type="PROSITE" id="PS50026">
    <property type="entry name" value="EGF_3"/>
    <property type="match status" value="1"/>
</dbReference>
<feature type="disulfide bond" evidence="14">
    <location>
        <begin position="286"/>
        <end position="298"/>
    </location>
</feature>
<feature type="disulfide bond" evidence="14">
    <location>
        <begin position="130"/>
        <end position="145"/>
    </location>
</feature>
<dbReference type="Gene3D" id="2.10.25.10">
    <property type="entry name" value="Laminin"/>
    <property type="match status" value="1"/>
</dbReference>
<keyword evidence="21" id="KW-1185">Reference proteome</keyword>
<sequence>MLSRIYYMNIFDLIFILLVFENMVFGRTNFQNPIPRMTRKDDNCPKNMFLCTSTLSCIPRSWVCDQEVDCKEGEDEKNCDNPSPAQCQQDEYTCRTTQDGVRTDNENPWLSHLSPVGLYSHLCIPLKWKCDGEVDCLLKDDEEGCPQIKCDDNHFECKGFDNSMTSCIPKEWVCDGQTDCMDMKDEANCINIPKNKCDNATEFTCNDGQCIYRNWLCDGDNDCKDGSDEIDCKESTCESAGKFKCKSSNFCIHSKWRCDGEPDCPDHSDEIFDGSDELSCLNGGKCSNQQKACKDGRCLDANLWCDGTDDCQDGSDEKNCTSPVKLSAHSCDSDNEYTCPNESPTRCIRLKDLCNGNSAANDCTKSVCKETIVLCKENDNACSCRNTGFGTGKVCHCHDGYQLKGGVCTDINECEQLGTCDQICINKPGGYQCDCYPGYRLAVPSKNMDKTVPHKCRARGSDPLLLLANRAAIRQYDIVTNKYHPLINKLESAVALDYWHENKTLVWSDVSKEQIVICSGIHGLGDLATFESINNACNGPNLTRITDDVTTPDGLAIDWVHGLIFWTDTGTDTINVYDLNTKKRTVIISGDSLDEPRAIAVDPSAGLIFWTDWGENARIERAGMDGKDRRIIIKGNTIRWPNGLAVDILDKKIYWADAKTKQISSSDYWGDNVRTILHSHQYLRHPFSLAVFEERLYWTDWDQEGVLSVNKFHGGEVKKLMSGVTGPMTVRVYHEQAQPKHANKCKYSSCEHICLPKALFKGGSKDSETPLKELPFSCACERGFQIDVGNSSLCVPLNPIGIIADAATFLHIKEESNVSISTYMFGLLIVCAAFAILYIYQNRRPRSFAVLHFDNPIYRRTVEADLDADLENPSAFQDSQSKLVLKVPIQKREEGNTISSNSINMNDTNEYGYEQPQAPKF</sequence>
<comment type="caution">
    <text evidence="20">The sequence shown here is derived from an EMBL/GenBank/DDBJ whole genome shotgun (WGS) entry which is preliminary data.</text>
</comment>
<reference evidence="20" key="1">
    <citation type="journal article" date="2020" name="Ecol. Evol.">
        <title>Genome structure and content of the rice root-knot nematode (Meloidogyne graminicola).</title>
        <authorList>
            <person name="Phan N.T."/>
            <person name="Danchin E.G.J."/>
            <person name="Klopp C."/>
            <person name="Perfus-Barbeoch L."/>
            <person name="Kozlowski D.K."/>
            <person name="Koutsovoulos G.D."/>
            <person name="Lopez-Roques C."/>
            <person name="Bouchez O."/>
            <person name="Zahm M."/>
            <person name="Besnard G."/>
            <person name="Bellafiore S."/>
        </authorList>
    </citation>
    <scope>NUCLEOTIDE SEQUENCE</scope>
    <source>
        <strain evidence="20">VN-18</strain>
    </source>
</reference>
<feature type="region of interest" description="Disordered" evidence="16">
    <location>
        <begin position="896"/>
        <end position="921"/>
    </location>
</feature>
<evidence type="ECO:0000256" key="4">
    <source>
        <dbReference type="ARBA" id="ARBA00022583"/>
    </source>
</evidence>
<dbReference type="Gene3D" id="4.10.400.10">
    <property type="entry name" value="Low-density Lipoprotein Receptor"/>
    <property type="match status" value="6"/>
</dbReference>
<dbReference type="GO" id="GO:0043235">
    <property type="term" value="C:receptor complex"/>
    <property type="evidence" value="ECO:0007669"/>
    <property type="project" value="TreeGrafter"/>
</dbReference>
<proteinExistence type="predicted"/>
<keyword evidence="4" id="KW-0254">Endocytosis</keyword>
<feature type="transmembrane region" description="Helical" evidence="17">
    <location>
        <begin position="820"/>
        <end position="840"/>
    </location>
</feature>
<accession>A0A8S9ZWB5</accession>
<feature type="compositionally biased region" description="Polar residues" evidence="16">
    <location>
        <begin position="896"/>
        <end position="909"/>
    </location>
</feature>
<dbReference type="InterPro" id="IPR011042">
    <property type="entry name" value="6-blade_b-propeller_TolB-like"/>
</dbReference>
<dbReference type="InterPro" id="IPR049883">
    <property type="entry name" value="NOTCH1_EGF-like"/>
</dbReference>
<dbReference type="PRINTS" id="PR00261">
    <property type="entry name" value="LDLRECEPTOR"/>
</dbReference>
<dbReference type="Gene3D" id="2.120.10.30">
    <property type="entry name" value="TolB, C-terminal domain"/>
    <property type="match status" value="1"/>
</dbReference>
<comment type="subcellular location">
    <subcellularLocation>
        <location evidence="1">Endomembrane system</location>
    </subcellularLocation>
    <subcellularLocation>
        <location evidence="2">Membrane</location>
        <topology evidence="2">Single-pass type I membrane protein</topology>
    </subcellularLocation>
</comment>
<dbReference type="Pfam" id="PF00057">
    <property type="entry name" value="Ldl_recept_a"/>
    <property type="match status" value="6"/>
</dbReference>
<dbReference type="InterPro" id="IPR023415">
    <property type="entry name" value="LDLR_class-A_CS"/>
</dbReference>
<dbReference type="SMART" id="SM00181">
    <property type="entry name" value="EGF"/>
    <property type="match status" value="3"/>
</dbReference>
<evidence type="ECO:0000256" key="12">
    <source>
        <dbReference type="ARBA" id="ARBA00023180"/>
    </source>
</evidence>
<evidence type="ECO:0000313" key="20">
    <source>
        <dbReference type="EMBL" id="KAF7637960.1"/>
    </source>
</evidence>
<dbReference type="AlphaFoldDB" id="A0A8S9ZWB5"/>
<evidence type="ECO:0000256" key="1">
    <source>
        <dbReference type="ARBA" id="ARBA00004308"/>
    </source>
</evidence>
<evidence type="ECO:0000256" key="17">
    <source>
        <dbReference type="SAM" id="Phobius"/>
    </source>
</evidence>
<evidence type="ECO:0000256" key="18">
    <source>
        <dbReference type="SAM" id="SignalP"/>
    </source>
</evidence>
<evidence type="ECO:0000256" key="13">
    <source>
        <dbReference type="PROSITE-ProRule" id="PRU00076"/>
    </source>
</evidence>
<comment type="caution">
    <text evidence="13">Lacks conserved residue(s) required for the propagation of feature annotation.</text>
</comment>
<feature type="disulfide bond" evidence="14">
    <location>
        <begin position="205"/>
        <end position="223"/>
    </location>
</feature>
<protein>
    <submittedName>
        <fullName evidence="20">EGF-like domain-containing protein</fullName>
    </submittedName>
</protein>
<keyword evidence="9 17" id="KW-0472">Membrane</keyword>
<evidence type="ECO:0000256" key="7">
    <source>
        <dbReference type="ARBA" id="ARBA00022737"/>
    </source>
</evidence>
<dbReference type="InterPro" id="IPR000742">
    <property type="entry name" value="EGF"/>
</dbReference>
<keyword evidence="7" id="KW-0677">Repeat</keyword>
<feature type="disulfide bond" evidence="14">
    <location>
        <begin position="174"/>
        <end position="189"/>
    </location>
</feature>
<evidence type="ECO:0000256" key="11">
    <source>
        <dbReference type="ARBA" id="ARBA00023170"/>
    </source>
</evidence>
<feature type="repeat" description="LDL-receptor class B" evidence="15">
    <location>
        <begin position="606"/>
        <end position="650"/>
    </location>
</feature>
<dbReference type="PANTHER" id="PTHR22722:SF14">
    <property type="entry name" value="MEGALIN, ISOFORM A"/>
    <property type="match status" value="1"/>
</dbReference>
<name>A0A8S9ZWB5_9BILA</name>
<feature type="disulfide bond" evidence="14">
    <location>
        <begin position="293"/>
        <end position="311"/>
    </location>
</feature>
<organism evidence="20 21">
    <name type="scientific">Meloidogyne graminicola</name>
    <dbReference type="NCBI Taxonomy" id="189291"/>
    <lineage>
        <taxon>Eukaryota</taxon>
        <taxon>Metazoa</taxon>
        <taxon>Ecdysozoa</taxon>
        <taxon>Nematoda</taxon>
        <taxon>Chromadorea</taxon>
        <taxon>Rhabditida</taxon>
        <taxon>Tylenchina</taxon>
        <taxon>Tylenchomorpha</taxon>
        <taxon>Tylenchoidea</taxon>
        <taxon>Meloidogynidae</taxon>
        <taxon>Meloidogyninae</taxon>
        <taxon>Meloidogyne</taxon>
    </lineage>
</organism>
<dbReference type="SUPFAM" id="SSF57424">
    <property type="entry name" value="LDL receptor-like module"/>
    <property type="match status" value="6"/>
</dbReference>
<dbReference type="FunFam" id="2.120.10.30:FF:000241">
    <property type="entry name" value="Low-density lipoprotein receptor-related protein 6"/>
    <property type="match status" value="1"/>
</dbReference>
<dbReference type="PROSITE" id="PS01187">
    <property type="entry name" value="EGF_CA"/>
    <property type="match status" value="1"/>
</dbReference>
<evidence type="ECO:0000256" key="5">
    <source>
        <dbReference type="ARBA" id="ARBA00022692"/>
    </source>
</evidence>
<keyword evidence="12" id="KW-0325">Glycoprotein</keyword>
<evidence type="ECO:0000256" key="15">
    <source>
        <dbReference type="PROSITE-ProRule" id="PRU00461"/>
    </source>
</evidence>
<evidence type="ECO:0000256" key="6">
    <source>
        <dbReference type="ARBA" id="ARBA00022729"/>
    </source>
</evidence>
<dbReference type="InterPro" id="IPR000152">
    <property type="entry name" value="EGF-type_Asp/Asn_hydroxyl_site"/>
</dbReference>
<dbReference type="FunFam" id="2.10.25.10:FF:000009">
    <property type="entry name" value="Low-density lipoprotein receptor isoform 1"/>
    <property type="match status" value="1"/>
</dbReference>
<keyword evidence="5 17" id="KW-0812">Transmembrane</keyword>
<dbReference type="Pfam" id="PF00058">
    <property type="entry name" value="Ldl_recept_b"/>
    <property type="match status" value="4"/>
</dbReference>
<evidence type="ECO:0000256" key="9">
    <source>
        <dbReference type="ARBA" id="ARBA00023136"/>
    </source>
</evidence>
<dbReference type="SUPFAM" id="SSF63825">
    <property type="entry name" value="YWTD domain"/>
    <property type="match status" value="1"/>
</dbReference>
<dbReference type="OrthoDB" id="664115at2759"/>
<dbReference type="InterPro" id="IPR000033">
    <property type="entry name" value="LDLR_classB_rpt"/>
</dbReference>
<dbReference type="Pfam" id="PF07645">
    <property type="entry name" value="EGF_CA"/>
    <property type="match status" value="1"/>
</dbReference>
<feature type="repeat" description="LDL-receptor class B" evidence="15">
    <location>
        <begin position="562"/>
        <end position="605"/>
    </location>
</feature>
<feature type="disulfide bond" evidence="14">
    <location>
        <begin position="305"/>
        <end position="320"/>
    </location>
</feature>
<dbReference type="SUPFAM" id="SSF57196">
    <property type="entry name" value="EGF/Laminin"/>
    <property type="match status" value="1"/>
</dbReference>
<dbReference type="GO" id="GO:0005509">
    <property type="term" value="F:calcium ion binding"/>
    <property type="evidence" value="ECO:0007669"/>
    <property type="project" value="InterPro"/>
</dbReference>
<feature type="disulfide bond" evidence="14">
    <location>
        <begin position="64"/>
        <end position="79"/>
    </location>
</feature>
<dbReference type="PROSITE" id="PS01209">
    <property type="entry name" value="LDLRA_1"/>
    <property type="match status" value="2"/>
</dbReference>
<dbReference type="InterPro" id="IPR036055">
    <property type="entry name" value="LDL_receptor-like_sf"/>
</dbReference>
<keyword evidence="3 13" id="KW-0245">EGF-like domain</keyword>
<feature type="disulfide bond" evidence="13">
    <location>
        <begin position="414"/>
        <end position="424"/>
    </location>
</feature>
<dbReference type="Proteomes" id="UP000605970">
    <property type="component" value="Unassembled WGS sequence"/>
</dbReference>
<evidence type="ECO:0000256" key="14">
    <source>
        <dbReference type="PROSITE-ProRule" id="PRU00124"/>
    </source>
</evidence>
<dbReference type="GO" id="GO:0042562">
    <property type="term" value="F:hormone binding"/>
    <property type="evidence" value="ECO:0007669"/>
    <property type="project" value="TreeGrafter"/>
</dbReference>
<gene>
    <name evidence="20" type="ORF">Mgra_00002665</name>
</gene>